<accession>A0ACC1R1F3</accession>
<proteinExistence type="predicted"/>
<protein>
    <submittedName>
        <fullName evidence="1">Uncharacterized protein</fullName>
    </submittedName>
</protein>
<dbReference type="Proteomes" id="UP001148737">
    <property type="component" value="Unassembled WGS sequence"/>
</dbReference>
<name>A0ACC1R1F3_9HYPO</name>
<reference evidence="1" key="1">
    <citation type="submission" date="2022-07" db="EMBL/GenBank/DDBJ databases">
        <title>Genome Sequence of Lecanicillium saksenae.</title>
        <authorList>
            <person name="Buettner E."/>
        </authorList>
    </citation>
    <scope>NUCLEOTIDE SEQUENCE</scope>
    <source>
        <strain evidence="1">VT-O1</strain>
    </source>
</reference>
<evidence type="ECO:0000313" key="2">
    <source>
        <dbReference type="Proteomes" id="UP001148737"/>
    </source>
</evidence>
<sequence length="188" mass="20534">MKLKILFLITIVMSWSPTSAMSAAEIDCHGVSDPPKASLDGTFKILAQATNLTGPSVLVGQGSDVPALLWTLEPDKYAINMRLKNNILFDDRGNHVVLNIPYSEDGGVAGPAFTTDFIKPTLKFESVIRCNEAGQAFQTLRLDAATKQDFHIETLWTASLETDSQILAADRQVDGPEEISLTLIVSWK</sequence>
<evidence type="ECO:0000313" key="1">
    <source>
        <dbReference type="EMBL" id="KAJ3495416.1"/>
    </source>
</evidence>
<comment type="caution">
    <text evidence="1">The sequence shown here is derived from an EMBL/GenBank/DDBJ whole genome shotgun (WGS) entry which is preliminary data.</text>
</comment>
<keyword evidence="2" id="KW-1185">Reference proteome</keyword>
<gene>
    <name evidence="1" type="ORF">NLG97_g3413</name>
</gene>
<dbReference type="EMBL" id="JANAKD010000283">
    <property type="protein sequence ID" value="KAJ3495416.1"/>
    <property type="molecule type" value="Genomic_DNA"/>
</dbReference>
<organism evidence="1 2">
    <name type="scientific">Lecanicillium saksenae</name>
    <dbReference type="NCBI Taxonomy" id="468837"/>
    <lineage>
        <taxon>Eukaryota</taxon>
        <taxon>Fungi</taxon>
        <taxon>Dikarya</taxon>
        <taxon>Ascomycota</taxon>
        <taxon>Pezizomycotina</taxon>
        <taxon>Sordariomycetes</taxon>
        <taxon>Hypocreomycetidae</taxon>
        <taxon>Hypocreales</taxon>
        <taxon>Cordycipitaceae</taxon>
        <taxon>Lecanicillium</taxon>
    </lineage>
</organism>